<keyword evidence="2" id="KW-1185">Reference proteome</keyword>
<dbReference type="Gene3D" id="3.80.10.10">
    <property type="entry name" value="Ribonuclease Inhibitor"/>
    <property type="match status" value="1"/>
</dbReference>
<dbReference type="KEGG" id="uli:ETAA1_45680"/>
<dbReference type="SUPFAM" id="SSF52047">
    <property type="entry name" value="RNI-like"/>
    <property type="match status" value="1"/>
</dbReference>
<evidence type="ECO:0008006" key="3">
    <source>
        <dbReference type="Google" id="ProtNLM"/>
    </source>
</evidence>
<dbReference type="RefSeq" id="WP_202920335.1">
    <property type="nucleotide sequence ID" value="NZ_CP036273.1"/>
</dbReference>
<dbReference type="NCBIfam" id="TIGR02996">
    <property type="entry name" value="rpt_mate_G_obs"/>
    <property type="match status" value="1"/>
</dbReference>
<accession>A0A517XYK5</accession>
<sequence>MTDRDALYAAVLAAPDDDTPRLVFADYLDDTGVRADGIRARFIRNQVALARAEPWSEEADRLLRDTEPVEVHYRKAWVTGVDGIVIPDGNAFERGFLGRVTCFSKRFVADGAKLFDLHPIRGVKFAKMNSARGAATAAELAASPLLARLHTVHLSGRAVDDAYVSVVGQSPHAAGVRCLTLGDCGATAATVGRFGGRCFPGLRELELWNVVYGTNDAKAVAKSRSLAALTALRVCHGGEAADVPLRGPGAVALAESTHLRGLIELELRNQELRKKGAEAFAAAFAWPGLKRLGLRGNGIPASALHAFAANPGLASLSVLDLRGNDVKADDLGPLRAAFPHLRVLTDDAEHPVRLALLPEDEP</sequence>
<reference evidence="1 2" key="1">
    <citation type="submission" date="2019-02" db="EMBL/GenBank/DDBJ databases">
        <title>Deep-cultivation of Planctomycetes and their phenomic and genomic characterization uncovers novel biology.</title>
        <authorList>
            <person name="Wiegand S."/>
            <person name="Jogler M."/>
            <person name="Boedeker C."/>
            <person name="Pinto D."/>
            <person name="Vollmers J."/>
            <person name="Rivas-Marin E."/>
            <person name="Kohn T."/>
            <person name="Peeters S.H."/>
            <person name="Heuer A."/>
            <person name="Rast P."/>
            <person name="Oberbeckmann S."/>
            <person name="Bunk B."/>
            <person name="Jeske O."/>
            <person name="Meyerdierks A."/>
            <person name="Storesund J.E."/>
            <person name="Kallscheuer N."/>
            <person name="Luecker S."/>
            <person name="Lage O.M."/>
            <person name="Pohl T."/>
            <person name="Merkel B.J."/>
            <person name="Hornburger P."/>
            <person name="Mueller R.-W."/>
            <person name="Bruemmer F."/>
            <person name="Labrenz M."/>
            <person name="Spormann A.M."/>
            <person name="Op den Camp H."/>
            <person name="Overmann J."/>
            <person name="Amann R."/>
            <person name="Jetten M.S.M."/>
            <person name="Mascher T."/>
            <person name="Medema M.H."/>
            <person name="Devos D.P."/>
            <person name="Kaster A.-K."/>
            <person name="Ovreas L."/>
            <person name="Rohde M."/>
            <person name="Galperin M.Y."/>
            <person name="Jogler C."/>
        </authorList>
    </citation>
    <scope>NUCLEOTIDE SEQUENCE [LARGE SCALE GENOMIC DNA]</scope>
    <source>
        <strain evidence="1 2">ETA_A1</strain>
    </source>
</reference>
<dbReference type="AlphaFoldDB" id="A0A517XYK5"/>
<dbReference type="EMBL" id="CP036273">
    <property type="protein sequence ID" value="QDU22585.1"/>
    <property type="molecule type" value="Genomic_DNA"/>
</dbReference>
<proteinExistence type="predicted"/>
<dbReference type="InterPro" id="IPR032675">
    <property type="entry name" value="LRR_dom_sf"/>
</dbReference>
<name>A0A517XYK5_9BACT</name>
<dbReference type="InterPro" id="IPR014338">
    <property type="entry name" value="CHP02996_rpt-companion-dom"/>
</dbReference>
<dbReference type="Proteomes" id="UP000319576">
    <property type="component" value="Chromosome"/>
</dbReference>
<protein>
    <recommendedName>
        <fullName evidence="3">TIGR02996 domain-containing protein</fullName>
    </recommendedName>
</protein>
<gene>
    <name evidence="1" type="ORF">ETAA1_45680</name>
</gene>
<organism evidence="1 2">
    <name type="scientific">Urbifossiella limnaea</name>
    <dbReference type="NCBI Taxonomy" id="2528023"/>
    <lineage>
        <taxon>Bacteria</taxon>
        <taxon>Pseudomonadati</taxon>
        <taxon>Planctomycetota</taxon>
        <taxon>Planctomycetia</taxon>
        <taxon>Gemmatales</taxon>
        <taxon>Gemmataceae</taxon>
        <taxon>Urbifossiella</taxon>
    </lineage>
</organism>
<evidence type="ECO:0000313" key="1">
    <source>
        <dbReference type="EMBL" id="QDU22585.1"/>
    </source>
</evidence>
<evidence type="ECO:0000313" key="2">
    <source>
        <dbReference type="Proteomes" id="UP000319576"/>
    </source>
</evidence>